<feature type="transmembrane region" description="Helical" evidence="6">
    <location>
        <begin position="83"/>
        <end position="103"/>
    </location>
</feature>
<reference evidence="8 9" key="1">
    <citation type="submission" date="2020-08" db="EMBL/GenBank/DDBJ databases">
        <title>Sequencing the genomes of 1000 actinobacteria strains.</title>
        <authorList>
            <person name="Klenk H.-P."/>
        </authorList>
    </citation>
    <scope>NUCLEOTIDE SEQUENCE [LARGE SCALE GENOMIC DNA]</scope>
    <source>
        <strain evidence="8 9">DSM 43582</strain>
    </source>
</reference>
<sequence length="280" mass="29957">MTTTMTAPAQTGRHAAPVAIPQVSNHISLRQTVANSLTMAYRGILKIKHNPEQLFDVTIQPILFTALFAYIFGGGLAGSMHDYLPTLIPGILVQTVVLTSVVTGTQLREDMDKGVFDRFKSLPIARISALSGALIADMVRYGIATVLTIVMGLILGYRPGGGVVGVVTAGLVVVLCSFAVSWIWALVGVTGKSASAVQGISMMIMFPLTFMSGAFVGVNTMPGWLQGLNKVNPIYYMVNASRELMNDNVFSSNLVWCLVGSVAVVVIFAPLAIRAYMRRA</sequence>
<comment type="subcellular location">
    <subcellularLocation>
        <location evidence="6">Cell membrane</location>
        <topology evidence="6">Multi-pass membrane protein</topology>
    </subcellularLocation>
    <subcellularLocation>
        <location evidence="1">Membrane</location>
        <topology evidence="1">Multi-pass membrane protein</topology>
    </subcellularLocation>
</comment>
<dbReference type="EMBL" id="JACHIT010000001">
    <property type="protein sequence ID" value="MBB5914443.1"/>
    <property type="molecule type" value="Genomic_DNA"/>
</dbReference>
<keyword evidence="6" id="KW-1003">Cell membrane</keyword>
<evidence type="ECO:0000256" key="1">
    <source>
        <dbReference type="ARBA" id="ARBA00004141"/>
    </source>
</evidence>
<dbReference type="PIRSF" id="PIRSF006648">
    <property type="entry name" value="DrrB"/>
    <property type="match status" value="1"/>
</dbReference>
<feature type="domain" description="ABC transmembrane type-2" evidence="7">
    <location>
        <begin position="52"/>
        <end position="279"/>
    </location>
</feature>
<dbReference type="Proteomes" id="UP000540412">
    <property type="component" value="Unassembled WGS sequence"/>
</dbReference>
<evidence type="ECO:0000259" key="7">
    <source>
        <dbReference type="PROSITE" id="PS51012"/>
    </source>
</evidence>
<feature type="transmembrane region" description="Helical" evidence="6">
    <location>
        <begin position="199"/>
        <end position="218"/>
    </location>
</feature>
<proteinExistence type="inferred from homology"/>
<keyword evidence="2 6" id="KW-0812">Transmembrane</keyword>
<evidence type="ECO:0000256" key="6">
    <source>
        <dbReference type="RuleBase" id="RU361157"/>
    </source>
</evidence>
<feature type="transmembrane region" description="Helical" evidence="6">
    <location>
        <begin position="124"/>
        <end position="157"/>
    </location>
</feature>
<dbReference type="InterPro" id="IPR051784">
    <property type="entry name" value="Nod_factor_ABC_transporter"/>
</dbReference>
<feature type="transmembrane region" description="Helical" evidence="6">
    <location>
        <begin position="253"/>
        <end position="273"/>
    </location>
</feature>
<evidence type="ECO:0000256" key="5">
    <source>
        <dbReference type="ARBA" id="ARBA00023251"/>
    </source>
</evidence>
<dbReference type="GO" id="GO:0043190">
    <property type="term" value="C:ATP-binding cassette (ABC) transporter complex"/>
    <property type="evidence" value="ECO:0007669"/>
    <property type="project" value="InterPro"/>
</dbReference>
<dbReference type="InterPro" id="IPR013525">
    <property type="entry name" value="ABC2_TM"/>
</dbReference>
<dbReference type="PANTHER" id="PTHR43229">
    <property type="entry name" value="NODULATION PROTEIN J"/>
    <property type="match status" value="1"/>
</dbReference>
<evidence type="ECO:0000256" key="3">
    <source>
        <dbReference type="ARBA" id="ARBA00022989"/>
    </source>
</evidence>
<protein>
    <recommendedName>
        <fullName evidence="6">Transport permease protein</fullName>
    </recommendedName>
</protein>
<dbReference type="InterPro" id="IPR047817">
    <property type="entry name" value="ABC2_TM_bact-type"/>
</dbReference>
<gene>
    <name evidence="8" type="ORF">BJY24_003310</name>
</gene>
<comment type="similarity">
    <text evidence="6">Belongs to the ABC-2 integral membrane protein family.</text>
</comment>
<dbReference type="Pfam" id="PF01061">
    <property type="entry name" value="ABC2_membrane"/>
    <property type="match status" value="1"/>
</dbReference>
<keyword evidence="6" id="KW-0813">Transport</keyword>
<dbReference type="InterPro" id="IPR000412">
    <property type="entry name" value="ABC_2_transport"/>
</dbReference>
<keyword evidence="3 6" id="KW-1133">Transmembrane helix</keyword>
<feature type="transmembrane region" description="Helical" evidence="6">
    <location>
        <begin position="163"/>
        <end position="187"/>
    </location>
</feature>
<dbReference type="RefSeq" id="WP_040751051.1">
    <property type="nucleotide sequence ID" value="NZ_JACHIT010000001.1"/>
</dbReference>
<keyword evidence="4 6" id="KW-0472">Membrane</keyword>
<evidence type="ECO:0000256" key="2">
    <source>
        <dbReference type="ARBA" id="ARBA00022692"/>
    </source>
</evidence>
<keyword evidence="9" id="KW-1185">Reference proteome</keyword>
<dbReference type="GO" id="GO:0140359">
    <property type="term" value="F:ABC-type transporter activity"/>
    <property type="evidence" value="ECO:0007669"/>
    <property type="project" value="InterPro"/>
</dbReference>
<evidence type="ECO:0000313" key="9">
    <source>
        <dbReference type="Proteomes" id="UP000540412"/>
    </source>
</evidence>
<dbReference type="GO" id="GO:0046677">
    <property type="term" value="P:response to antibiotic"/>
    <property type="evidence" value="ECO:0007669"/>
    <property type="project" value="UniProtKB-KW"/>
</dbReference>
<accession>A0A7W9PEZ7</accession>
<comment type="caution">
    <text evidence="8">The sequence shown here is derived from an EMBL/GenBank/DDBJ whole genome shotgun (WGS) entry which is preliminary data.</text>
</comment>
<evidence type="ECO:0000256" key="4">
    <source>
        <dbReference type="ARBA" id="ARBA00023136"/>
    </source>
</evidence>
<dbReference type="PANTHER" id="PTHR43229:SF2">
    <property type="entry name" value="NODULATION PROTEIN J"/>
    <property type="match status" value="1"/>
</dbReference>
<keyword evidence="5" id="KW-0046">Antibiotic resistance</keyword>
<feature type="transmembrane region" description="Helical" evidence="6">
    <location>
        <begin position="54"/>
        <end position="77"/>
    </location>
</feature>
<organism evidence="8 9">
    <name type="scientific">Nocardia transvalensis</name>
    <dbReference type="NCBI Taxonomy" id="37333"/>
    <lineage>
        <taxon>Bacteria</taxon>
        <taxon>Bacillati</taxon>
        <taxon>Actinomycetota</taxon>
        <taxon>Actinomycetes</taxon>
        <taxon>Mycobacteriales</taxon>
        <taxon>Nocardiaceae</taxon>
        <taxon>Nocardia</taxon>
    </lineage>
</organism>
<name>A0A7W9PEZ7_9NOCA</name>
<dbReference type="AlphaFoldDB" id="A0A7W9PEZ7"/>
<evidence type="ECO:0000313" key="8">
    <source>
        <dbReference type="EMBL" id="MBB5914443.1"/>
    </source>
</evidence>
<dbReference type="PROSITE" id="PS51012">
    <property type="entry name" value="ABC_TM2"/>
    <property type="match status" value="1"/>
</dbReference>